<reference evidence="3" key="1">
    <citation type="submission" date="2022-11" db="UniProtKB">
        <authorList>
            <consortium name="EnsemblMetazoa"/>
        </authorList>
    </citation>
    <scope>IDENTIFICATION</scope>
</reference>
<feature type="region of interest" description="Disordered" evidence="1">
    <location>
        <begin position="1"/>
        <end position="132"/>
    </location>
</feature>
<dbReference type="PANTHER" id="PTHR22055">
    <property type="entry name" value="28 KDA HEAT- AND ACID-STABLE PHOSPHOPROTEIN PDGF-ASSOCIATED PROTEIN"/>
    <property type="match status" value="1"/>
</dbReference>
<dbReference type="Proteomes" id="UP000887567">
    <property type="component" value="Unplaced"/>
</dbReference>
<dbReference type="GeneID" id="110253795"/>
<keyword evidence="4" id="KW-1185">Reference proteome</keyword>
<evidence type="ECO:0000256" key="1">
    <source>
        <dbReference type="SAM" id="MobiDB-lite"/>
    </source>
</evidence>
<dbReference type="RefSeq" id="XP_020916405.1">
    <property type="nucleotide sequence ID" value="XM_021060746.2"/>
</dbReference>
<proteinExistence type="predicted"/>
<protein>
    <recommendedName>
        <fullName evidence="2">Casein kinase substrate phosphoprotein PP28 domain-containing protein</fullName>
    </recommendedName>
</protein>
<feature type="compositionally biased region" description="Basic residues" evidence="1">
    <location>
        <begin position="1"/>
        <end position="18"/>
    </location>
</feature>
<evidence type="ECO:0000313" key="3">
    <source>
        <dbReference type="EnsemblMetazoa" id="XP_020916405.1"/>
    </source>
</evidence>
<feature type="domain" description="Casein kinase substrate phosphoprotein PP28" evidence="2">
    <location>
        <begin position="78"/>
        <end position="157"/>
    </location>
</feature>
<sequence>MSKRGGRGKVSHKGRRRHFTDEEDLKHDLEKAKREQEWRQAREIGSDDEGSGSDDSSSDEEGASQKRKGVSGLIEIENPNRVQHKSKKADNIEVESAPTQLSRREREELAKQQEKRRYQKLHAEGKTEQGKADLARLAIIRRQREEAARKREEEKKAKEQAKAKK</sequence>
<dbReference type="KEGG" id="epa:110253795"/>
<accession>A0A913Y7J9</accession>
<dbReference type="OMA" id="IDMESPR"/>
<name>A0A913Y7J9_EXADI</name>
<feature type="compositionally biased region" description="Acidic residues" evidence="1">
    <location>
        <begin position="46"/>
        <end position="62"/>
    </location>
</feature>
<feature type="compositionally biased region" description="Basic and acidic residues" evidence="1">
    <location>
        <begin position="102"/>
        <end position="132"/>
    </location>
</feature>
<organism evidence="3 4">
    <name type="scientific">Exaiptasia diaphana</name>
    <name type="common">Tropical sea anemone</name>
    <name type="synonym">Aiptasia pulchella</name>
    <dbReference type="NCBI Taxonomy" id="2652724"/>
    <lineage>
        <taxon>Eukaryota</taxon>
        <taxon>Metazoa</taxon>
        <taxon>Cnidaria</taxon>
        <taxon>Anthozoa</taxon>
        <taxon>Hexacorallia</taxon>
        <taxon>Actiniaria</taxon>
        <taxon>Aiptasiidae</taxon>
        <taxon>Exaiptasia</taxon>
    </lineage>
</organism>
<dbReference type="InterPro" id="IPR019380">
    <property type="entry name" value="Casein_kinase_sb_PP28"/>
</dbReference>
<dbReference type="AlphaFoldDB" id="A0A913Y7J9"/>
<feature type="region of interest" description="Disordered" evidence="1">
    <location>
        <begin position="146"/>
        <end position="165"/>
    </location>
</feature>
<evidence type="ECO:0000313" key="4">
    <source>
        <dbReference type="Proteomes" id="UP000887567"/>
    </source>
</evidence>
<evidence type="ECO:0000259" key="2">
    <source>
        <dbReference type="Pfam" id="PF10252"/>
    </source>
</evidence>
<dbReference type="InterPro" id="IPR039876">
    <property type="entry name" value="HAP28"/>
</dbReference>
<dbReference type="Pfam" id="PF10252">
    <property type="entry name" value="PP28"/>
    <property type="match status" value="1"/>
</dbReference>
<dbReference type="OrthoDB" id="21120at2759"/>
<dbReference type="EnsemblMetazoa" id="XM_021060746.2">
    <property type="protein sequence ID" value="XP_020916405.1"/>
    <property type="gene ID" value="LOC110253795"/>
</dbReference>
<feature type="compositionally biased region" description="Basic and acidic residues" evidence="1">
    <location>
        <begin position="24"/>
        <end position="45"/>
    </location>
</feature>